<dbReference type="InterPro" id="IPR002656">
    <property type="entry name" value="Acyl_transf_3_dom"/>
</dbReference>
<dbReference type="Proteomes" id="UP000216840">
    <property type="component" value="Unassembled WGS sequence"/>
</dbReference>
<evidence type="ECO:0000313" key="3">
    <source>
        <dbReference type="EMBL" id="OZV70016.1"/>
    </source>
</evidence>
<dbReference type="GO" id="GO:0016747">
    <property type="term" value="F:acyltransferase activity, transferring groups other than amino-acyl groups"/>
    <property type="evidence" value="ECO:0007669"/>
    <property type="project" value="InterPro"/>
</dbReference>
<feature type="transmembrane region" description="Helical" evidence="1">
    <location>
        <begin position="321"/>
        <end position="339"/>
    </location>
</feature>
<evidence type="ECO:0000256" key="1">
    <source>
        <dbReference type="SAM" id="Phobius"/>
    </source>
</evidence>
<accession>A0A265UXJ7</accession>
<feature type="transmembrane region" description="Helical" evidence="1">
    <location>
        <begin position="255"/>
        <end position="272"/>
    </location>
</feature>
<dbReference type="RefSeq" id="WP_094967606.1">
    <property type="nucleotide sequence ID" value="NZ_NGJN01000002.1"/>
</dbReference>
<evidence type="ECO:0000259" key="2">
    <source>
        <dbReference type="Pfam" id="PF01757"/>
    </source>
</evidence>
<keyword evidence="4" id="KW-1185">Reference proteome</keyword>
<feature type="transmembrane region" description="Helical" evidence="1">
    <location>
        <begin position="102"/>
        <end position="121"/>
    </location>
</feature>
<feature type="transmembrane region" description="Helical" evidence="1">
    <location>
        <begin position="278"/>
        <end position="301"/>
    </location>
</feature>
<sequence length="404" mass="47184">MKSIPHKTERLHALDSLRAIMMMLGVVLHSVITYTGGEPQGAWLIRDLNNFNPDLGWIGSIIHVFRMPIFMLVAGFFAALLFYERGKRQMFKNRMQRLTWPFVVFVIILFVPVVGGMQYTLNVFEGNTDAFAIAAERFPNLASFIPNKTMHLWFLYYLIMFSVVSFFLGSLFKTLPKTSGTINKYYFEIFKRPIVRLVIFTALTVLILVFMDRTWVNTSTSFVPELGTFFFYFYFYMVGWLLFKAKSLLNTFKRYDWQFTLLGTAIFTWYFFADTSGLSLYLIMVIRCLCCWLLIFGITGLFIRFGSHHSARMRYVSDSSYWVYLFHLPLTIIIPALIADWDIAAGFKFLIVTTTTSIICFATYHYFVRTTFIGKFLNGRTYPRKISEIRKAYLAQQPQLQLDK</sequence>
<dbReference type="OrthoDB" id="9810469at2"/>
<dbReference type="AlphaFoldDB" id="A0A265UXJ7"/>
<feature type="transmembrane region" description="Helical" evidence="1">
    <location>
        <begin position="20"/>
        <end position="37"/>
    </location>
</feature>
<dbReference type="InterPro" id="IPR050623">
    <property type="entry name" value="Glucan_succinyl_AcylTrfase"/>
</dbReference>
<protein>
    <recommendedName>
        <fullName evidence="2">Acyltransferase 3 domain-containing protein</fullName>
    </recommendedName>
</protein>
<reference evidence="3 4" key="1">
    <citation type="submission" date="2017-05" db="EMBL/GenBank/DDBJ databases">
        <title>The draft genome sequence of Idiomarina salinarum WNB302.</title>
        <authorList>
            <person name="Sun Y."/>
            <person name="Chen B."/>
            <person name="Du Z."/>
        </authorList>
    </citation>
    <scope>NUCLEOTIDE SEQUENCE [LARGE SCALE GENOMIC DNA]</scope>
    <source>
        <strain evidence="3 4">WNB302</strain>
    </source>
</reference>
<proteinExistence type="predicted"/>
<dbReference type="PANTHER" id="PTHR36927:SF1">
    <property type="entry name" value="MDO-LIKE PROTEIN"/>
    <property type="match status" value="1"/>
</dbReference>
<feature type="transmembrane region" description="Helical" evidence="1">
    <location>
        <begin position="153"/>
        <end position="172"/>
    </location>
</feature>
<name>A0A265UXJ7_9FLAO</name>
<dbReference type="EMBL" id="NGJN01000002">
    <property type="protein sequence ID" value="OZV70016.1"/>
    <property type="molecule type" value="Genomic_DNA"/>
</dbReference>
<keyword evidence="1" id="KW-0812">Transmembrane</keyword>
<feature type="transmembrane region" description="Helical" evidence="1">
    <location>
        <begin position="57"/>
        <end position="82"/>
    </location>
</feature>
<gene>
    <name evidence="3" type="ORF">CA834_05200</name>
</gene>
<feature type="transmembrane region" description="Helical" evidence="1">
    <location>
        <begin position="223"/>
        <end position="243"/>
    </location>
</feature>
<keyword evidence="1" id="KW-0472">Membrane</keyword>
<comment type="caution">
    <text evidence="3">The sequence shown here is derived from an EMBL/GenBank/DDBJ whole genome shotgun (WGS) entry which is preliminary data.</text>
</comment>
<keyword evidence="1" id="KW-1133">Transmembrane helix</keyword>
<feature type="transmembrane region" description="Helical" evidence="1">
    <location>
        <begin position="345"/>
        <end position="367"/>
    </location>
</feature>
<feature type="transmembrane region" description="Helical" evidence="1">
    <location>
        <begin position="193"/>
        <end position="211"/>
    </location>
</feature>
<dbReference type="PANTHER" id="PTHR36927">
    <property type="entry name" value="BLR4337 PROTEIN"/>
    <property type="match status" value="1"/>
</dbReference>
<dbReference type="Pfam" id="PF01757">
    <property type="entry name" value="Acyl_transf_3"/>
    <property type="match status" value="1"/>
</dbReference>
<feature type="domain" description="Acyltransferase 3" evidence="2">
    <location>
        <begin position="12"/>
        <end position="360"/>
    </location>
</feature>
<evidence type="ECO:0000313" key="4">
    <source>
        <dbReference type="Proteomes" id="UP000216840"/>
    </source>
</evidence>
<organism evidence="3 4">
    <name type="scientific">Winogradskyella aurantia</name>
    <dbReference type="NCBI Taxonomy" id="1915063"/>
    <lineage>
        <taxon>Bacteria</taxon>
        <taxon>Pseudomonadati</taxon>
        <taxon>Bacteroidota</taxon>
        <taxon>Flavobacteriia</taxon>
        <taxon>Flavobacteriales</taxon>
        <taxon>Flavobacteriaceae</taxon>
        <taxon>Winogradskyella</taxon>
    </lineage>
</organism>